<protein>
    <submittedName>
        <fullName evidence="1">Uncharacterized protein</fullName>
    </submittedName>
</protein>
<evidence type="ECO:0000313" key="1">
    <source>
        <dbReference type="EMBL" id="KAF4369710.1"/>
    </source>
</evidence>
<comment type="caution">
    <text evidence="1">The sequence shown here is derived from an EMBL/GenBank/DDBJ whole genome shotgun (WGS) entry which is preliminary data.</text>
</comment>
<dbReference type="AlphaFoldDB" id="A0A7J6FIX4"/>
<gene>
    <name evidence="1" type="ORF">F8388_015797</name>
</gene>
<accession>A0A7J6FIX4</accession>
<name>A0A7J6FIX4_CANSA</name>
<evidence type="ECO:0000313" key="2">
    <source>
        <dbReference type="Proteomes" id="UP000525078"/>
    </source>
</evidence>
<organism evidence="1 2">
    <name type="scientific">Cannabis sativa</name>
    <name type="common">Hemp</name>
    <name type="synonym">Marijuana</name>
    <dbReference type="NCBI Taxonomy" id="3483"/>
    <lineage>
        <taxon>Eukaryota</taxon>
        <taxon>Viridiplantae</taxon>
        <taxon>Streptophyta</taxon>
        <taxon>Embryophyta</taxon>
        <taxon>Tracheophyta</taxon>
        <taxon>Spermatophyta</taxon>
        <taxon>Magnoliopsida</taxon>
        <taxon>eudicotyledons</taxon>
        <taxon>Gunneridae</taxon>
        <taxon>Pentapetalae</taxon>
        <taxon>rosids</taxon>
        <taxon>fabids</taxon>
        <taxon>Rosales</taxon>
        <taxon>Cannabaceae</taxon>
        <taxon>Cannabis</taxon>
    </lineage>
</organism>
<sequence length="77" mass="8879">MGVVKETGIGWIVIEKKVHIFVVWDGLHSEVEIIYEVLDQLFRLMTDEGYVTNKNRVQLDNFEVMVITLPNASKKMA</sequence>
<reference evidence="1 2" key="1">
    <citation type="journal article" date="2020" name="bioRxiv">
        <title>Sequence and annotation of 42 cannabis genomes reveals extensive copy number variation in cannabinoid synthesis and pathogen resistance genes.</title>
        <authorList>
            <person name="Mckernan K.J."/>
            <person name="Helbert Y."/>
            <person name="Kane L.T."/>
            <person name="Ebling H."/>
            <person name="Zhang L."/>
            <person name="Liu B."/>
            <person name="Eaton Z."/>
            <person name="Mclaughlin S."/>
            <person name="Kingan S."/>
            <person name="Baybayan P."/>
            <person name="Concepcion G."/>
            <person name="Jordan M."/>
            <person name="Riva A."/>
            <person name="Barbazuk W."/>
            <person name="Harkins T."/>
        </authorList>
    </citation>
    <scope>NUCLEOTIDE SEQUENCE [LARGE SCALE GENOMIC DNA]</scope>
    <source>
        <strain evidence="2">cv. Jamaican Lion 4</strain>
        <tissue evidence="1">Leaf</tissue>
    </source>
</reference>
<dbReference type="EMBL" id="JAATIP010000124">
    <property type="protein sequence ID" value="KAF4369710.1"/>
    <property type="molecule type" value="Genomic_DNA"/>
</dbReference>
<proteinExistence type="predicted"/>
<dbReference type="Proteomes" id="UP000525078">
    <property type="component" value="Unassembled WGS sequence"/>
</dbReference>